<evidence type="ECO:0008006" key="3">
    <source>
        <dbReference type="Google" id="ProtNLM"/>
    </source>
</evidence>
<gene>
    <name evidence="2" type="ORF">AB5J49_34380</name>
</gene>
<dbReference type="Gene3D" id="1.20.1260.20">
    <property type="entry name" value="PPE superfamily"/>
    <property type="match status" value="1"/>
</dbReference>
<evidence type="ECO:0000256" key="1">
    <source>
        <dbReference type="SAM" id="MobiDB-lite"/>
    </source>
</evidence>
<feature type="region of interest" description="Disordered" evidence="1">
    <location>
        <begin position="95"/>
        <end position="138"/>
    </location>
</feature>
<dbReference type="InterPro" id="IPR038332">
    <property type="entry name" value="PPE_sf"/>
</dbReference>
<organism evidence="2">
    <name type="scientific">Streptomyces sp. R28</name>
    <dbReference type="NCBI Taxonomy" id="3238628"/>
    <lineage>
        <taxon>Bacteria</taxon>
        <taxon>Bacillati</taxon>
        <taxon>Actinomycetota</taxon>
        <taxon>Actinomycetes</taxon>
        <taxon>Kitasatosporales</taxon>
        <taxon>Streptomycetaceae</taxon>
        <taxon>Streptomyces</taxon>
    </lineage>
</organism>
<accession>A0AB39Q4D1</accession>
<proteinExistence type="predicted"/>
<name>A0AB39Q4D1_9ACTN</name>
<dbReference type="EMBL" id="CP163439">
    <property type="protein sequence ID" value="XDQ38037.1"/>
    <property type="molecule type" value="Genomic_DNA"/>
</dbReference>
<protein>
    <recommendedName>
        <fullName evidence="3">WXG100 family type VII secretion target</fullName>
    </recommendedName>
</protein>
<dbReference type="RefSeq" id="WP_369172749.1">
    <property type="nucleotide sequence ID" value="NZ_CP163439.1"/>
</dbReference>
<reference evidence="2" key="1">
    <citation type="submission" date="2024-07" db="EMBL/GenBank/DDBJ databases">
        <authorList>
            <person name="Yu S.T."/>
        </authorList>
    </citation>
    <scope>NUCLEOTIDE SEQUENCE</scope>
    <source>
        <strain evidence="2">R28</strain>
    </source>
</reference>
<evidence type="ECO:0000313" key="2">
    <source>
        <dbReference type="EMBL" id="XDQ38037.1"/>
    </source>
</evidence>
<sequence length="377" mass="39593">MNFHVEPGAIDGFAKLVGRAAEGSAQAGSYTGTHAQIEKALGGEAWDMVAGDHDQYVSEAKKALEKVKSLLEASEKELVGTAKYYRETDSGEAAKLDATYPGSKVSGGGSGGDPQDFSDASDAVDTLKPPGGDSDNPLVKYGSGHADEYKMSPVQKTLGTALDLGSPSAMAVEASKLLFDFDPFGVCTNWVFGDWNSYNDCSDVWGNLASFCDAVAANVRKGTQNVGLSWEGNAANAATVYFDEFTKKLDEIKETFKSLQDCYSQAAQMAFQFAEFLKSFLVMFCDLLVIWLINLLAAQAVNAIPVGGQAASVAMFALAAAEAIRLMQLWAEAAKAFDTFASAMGALGVAISSAVNGFSAADGFPQVGTGGYDHAAV</sequence>
<dbReference type="AlphaFoldDB" id="A0AB39Q4D1"/>